<reference evidence="2" key="1">
    <citation type="journal article" date="2019" name="Int. J. Syst. Evol. Microbiol.">
        <title>The Global Catalogue of Microorganisms (GCM) 10K type strain sequencing project: providing services to taxonomists for standard genome sequencing and annotation.</title>
        <authorList>
            <consortium name="The Broad Institute Genomics Platform"/>
            <consortium name="The Broad Institute Genome Sequencing Center for Infectious Disease"/>
            <person name="Wu L."/>
            <person name="Ma J."/>
        </authorList>
    </citation>
    <scope>NUCLEOTIDE SEQUENCE [LARGE SCALE GENOMIC DNA]</scope>
    <source>
        <strain evidence="2">KCTC 12861</strain>
    </source>
</reference>
<gene>
    <name evidence="1" type="ORF">GCM10007094_23360</name>
</gene>
<proteinExistence type="predicted"/>
<dbReference type="Gene3D" id="3.90.320.10">
    <property type="match status" value="1"/>
</dbReference>
<dbReference type="InterPro" id="IPR011604">
    <property type="entry name" value="PDDEXK-like_dom_sf"/>
</dbReference>
<keyword evidence="2" id="KW-1185">Reference proteome</keyword>
<evidence type="ECO:0000313" key="2">
    <source>
        <dbReference type="Proteomes" id="UP000637980"/>
    </source>
</evidence>
<accession>A0ABQ3EGD2</accession>
<evidence type="ECO:0000313" key="1">
    <source>
        <dbReference type="EMBL" id="GHB33811.1"/>
    </source>
</evidence>
<name>A0ABQ3EGD2_9HYPH</name>
<dbReference type="EMBL" id="BMXE01000004">
    <property type="protein sequence ID" value="GHB33811.1"/>
    <property type="molecule type" value="Genomic_DNA"/>
</dbReference>
<organism evidence="1 2">
    <name type="scientific">Pseudovibrio japonicus</name>
    <dbReference type="NCBI Taxonomy" id="366534"/>
    <lineage>
        <taxon>Bacteria</taxon>
        <taxon>Pseudomonadati</taxon>
        <taxon>Pseudomonadota</taxon>
        <taxon>Alphaproteobacteria</taxon>
        <taxon>Hyphomicrobiales</taxon>
        <taxon>Stappiaceae</taxon>
        <taxon>Pseudovibrio</taxon>
    </lineage>
</organism>
<protein>
    <submittedName>
        <fullName evidence="1">Uncharacterized protein</fullName>
    </submittedName>
</protein>
<dbReference type="Proteomes" id="UP000637980">
    <property type="component" value="Unassembled WGS sequence"/>
</dbReference>
<comment type="caution">
    <text evidence="1">The sequence shown here is derived from an EMBL/GenBank/DDBJ whole genome shotgun (WGS) entry which is preliminary data.</text>
</comment>
<dbReference type="RefSeq" id="WP_189436981.1">
    <property type="nucleotide sequence ID" value="NZ_BMXE01000004.1"/>
</dbReference>
<sequence>MLDLKVGDPVPLGIHFGLDEDIYHADPDALGSSPIKAIHVNAADYQFDRLNGQKHSKALDLGSALHARILEGVEILNAKFAPDFDPSQHPDALNTNAELIAHLEEHDQKGMKSKKKADLIKWVLEVDPSAKVLEVLKDTYLEEHAGKTFIPVAGWELVETAAQMLQRDHDLGPVMEDGTFIKGAPEVSFFYMDGDTKRKFRVDRLLRHALVDLKSFSPKSTGNMQRLVRAAIRSNNYEIQSADYLRSFGFIKELFRSGDIEVFGDPPYETFLDEVFASDEDPSWIWVFVKTKSCPQPLTVNWNGPDRIADHKRMAKEALDDYRFFVGEYGKDNLWHPQNPAMDLDDETYRGDAS</sequence>